<reference evidence="1 2" key="1">
    <citation type="submission" date="2023-03" db="EMBL/GenBank/DDBJ databases">
        <authorList>
            <person name="Pearce D."/>
        </authorList>
    </citation>
    <scope>NUCLEOTIDE SEQUENCE [LARGE SCALE GENOMIC DNA]</scope>
    <source>
        <strain evidence="1">Msz</strain>
        <plasmid evidence="1 2">MSZNORminor</plasmid>
    </source>
</reference>
<keyword evidence="1" id="KW-0614">Plasmid</keyword>
<accession>A0ABM9I9U1</accession>
<proteinExistence type="predicted"/>
<sequence length="108" mass="12302">MSKFTRKPKAHTMPGVEDFIAGAERRSEISDDMKSSHTISYESAALPWNQPGIRDDVLKVYNLRLPEPYLLKLRYIAEHTPDSMQKFCLDALLPAIDAKIEQILKGKD</sequence>
<dbReference type="EMBL" id="OX458334">
    <property type="protein sequence ID" value="CAI8982443.1"/>
    <property type="molecule type" value="Genomic_DNA"/>
</dbReference>
<organism evidence="1 2">
    <name type="scientific">Methylocaldum szegediense</name>
    <dbReference type="NCBI Taxonomy" id="73780"/>
    <lineage>
        <taxon>Bacteria</taxon>
        <taxon>Pseudomonadati</taxon>
        <taxon>Pseudomonadota</taxon>
        <taxon>Gammaproteobacteria</taxon>
        <taxon>Methylococcales</taxon>
        <taxon>Methylococcaceae</taxon>
        <taxon>Methylocaldum</taxon>
    </lineage>
</organism>
<dbReference type="Proteomes" id="UP001162030">
    <property type="component" value="Plasmid MSZNORminor"/>
</dbReference>
<geneLocation type="plasmid" evidence="1 2">
    <name>MSZNORminor</name>
</geneLocation>
<evidence type="ECO:0008006" key="3">
    <source>
        <dbReference type="Google" id="ProtNLM"/>
    </source>
</evidence>
<evidence type="ECO:0000313" key="2">
    <source>
        <dbReference type="Proteomes" id="UP001162030"/>
    </source>
</evidence>
<evidence type="ECO:0000313" key="1">
    <source>
        <dbReference type="EMBL" id="CAI8982443.1"/>
    </source>
</evidence>
<gene>
    <name evidence="1" type="ORF">MSZNOR_P0028</name>
</gene>
<dbReference type="RefSeq" id="WP_281015908.1">
    <property type="nucleotide sequence ID" value="NZ_OX458334.1"/>
</dbReference>
<name>A0ABM9I9U1_9GAMM</name>
<keyword evidence="2" id="KW-1185">Reference proteome</keyword>
<protein>
    <recommendedName>
        <fullName evidence="3">Phage protein</fullName>
    </recommendedName>
</protein>